<accession>A0A6J7EHY4</accession>
<organism evidence="2">
    <name type="scientific">freshwater metagenome</name>
    <dbReference type="NCBI Taxonomy" id="449393"/>
    <lineage>
        <taxon>unclassified sequences</taxon>
        <taxon>metagenomes</taxon>
        <taxon>ecological metagenomes</taxon>
    </lineage>
</organism>
<feature type="region of interest" description="Disordered" evidence="1">
    <location>
        <begin position="52"/>
        <end position="74"/>
    </location>
</feature>
<evidence type="ECO:0000256" key="1">
    <source>
        <dbReference type="SAM" id="MobiDB-lite"/>
    </source>
</evidence>
<proteinExistence type="predicted"/>
<evidence type="ECO:0000313" key="2">
    <source>
        <dbReference type="EMBL" id="CAB4879939.1"/>
    </source>
</evidence>
<sequence length="74" mass="8215">MKVLTRMLRVEGMMKAAPNPMRPRQAVSAAASGEIAARVEATMKIVSPMISMRRRPKRSPRLPARRSVPAKTTE</sequence>
<name>A0A6J7EHY4_9ZZZZ</name>
<dbReference type="AlphaFoldDB" id="A0A6J7EHY4"/>
<reference evidence="2" key="1">
    <citation type="submission" date="2020-05" db="EMBL/GenBank/DDBJ databases">
        <authorList>
            <person name="Chiriac C."/>
            <person name="Salcher M."/>
            <person name="Ghai R."/>
            <person name="Kavagutti S V."/>
        </authorList>
    </citation>
    <scope>NUCLEOTIDE SEQUENCE</scope>
</reference>
<gene>
    <name evidence="2" type="ORF">UFOPK3402_01214</name>
</gene>
<protein>
    <submittedName>
        <fullName evidence="2">Unannotated protein</fullName>
    </submittedName>
</protein>
<feature type="compositionally biased region" description="Basic residues" evidence="1">
    <location>
        <begin position="52"/>
        <end position="64"/>
    </location>
</feature>
<dbReference type="EMBL" id="CAFBLS010000148">
    <property type="protein sequence ID" value="CAB4879939.1"/>
    <property type="molecule type" value="Genomic_DNA"/>
</dbReference>